<gene>
    <name evidence="2" type="ORF">GCM10007870_11860</name>
</gene>
<evidence type="ECO:0000313" key="3">
    <source>
        <dbReference type="Proteomes" id="UP001156629"/>
    </source>
</evidence>
<organism evidence="2 3">
    <name type="scientific">Gluconobacter kondonii</name>
    <dbReference type="NCBI Taxonomy" id="941463"/>
    <lineage>
        <taxon>Bacteria</taxon>
        <taxon>Pseudomonadati</taxon>
        <taxon>Pseudomonadota</taxon>
        <taxon>Alphaproteobacteria</taxon>
        <taxon>Acetobacterales</taxon>
        <taxon>Acetobacteraceae</taxon>
        <taxon>Gluconobacter</taxon>
    </lineage>
</organism>
<evidence type="ECO:0000313" key="2">
    <source>
        <dbReference type="EMBL" id="GLQ65602.1"/>
    </source>
</evidence>
<evidence type="ECO:0000256" key="1">
    <source>
        <dbReference type="SAM" id="MobiDB-lite"/>
    </source>
</evidence>
<keyword evidence="3" id="KW-1185">Reference proteome</keyword>
<feature type="compositionally biased region" description="Basic and acidic residues" evidence="1">
    <location>
        <begin position="1"/>
        <end position="17"/>
    </location>
</feature>
<comment type="caution">
    <text evidence="2">The sequence shown here is derived from an EMBL/GenBank/DDBJ whole genome shotgun (WGS) entry which is preliminary data.</text>
</comment>
<feature type="region of interest" description="Disordered" evidence="1">
    <location>
        <begin position="1"/>
        <end position="38"/>
    </location>
</feature>
<reference evidence="3" key="1">
    <citation type="journal article" date="2019" name="Int. J. Syst. Evol. Microbiol.">
        <title>The Global Catalogue of Microorganisms (GCM) 10K type strain sequencing project: providing services to taxonomists for standard genome sequencing and annotation.</title>
        <authorList>
            <consortium name="The Broad Institute Genomics Platform"/>
            <consortium name="The Broad Institute Genome Sequencing Center for Infectious Disease"/>
            <person name="Wu L."/>
            <person name="Ma J."/>
        </authorList>
    </citation>
    <scope>NUCLEOTIDE SEQUENCE [LARGE SCALE GENOMIC DNA]</scope>
    <source>
        <strain evidence="3">NBRC 3266</strain>
    </source>
</reference>
<proteinExistence type="predicted"/>
<dbReference type="Proteomes" id="UP001156629">
    <property type="component" value="Unassembled WGS sequence"/>
</dbReference>
<sequence length="92" mass="10070">MGHDDHTQPRQNADKSRQNAQPDLVATHQSPQIQGGVWKQPRLKAVQPLAQDVRTVLKRGGTGGQAGSRAAGVILFDGKRAADQQLSWKDHR</sequence>
<accession>A0ABQ5WSF4</accession>
<dbReference type="EMBL" id="BSNV01000005">
    <property type="protein sequence ID" value="GLQ65602.1"/>
    <property type="molecule type" value="Genomic_DNA"/>
</dbReference>
<protein>
    <submittedName>
        <fullName evidence="2">Uncharacterized protein</fullName>
    </submittedName>
</protein>
<name>A0ABQ5WSF4_9PROT</name>